<dbReference type="Proteomes" id="UP000246722">
    <property type="component" value="Unassembled WGS sequence"/>
</dbReference>
<protein>
    <submittedName>
        <fullName evidence="1">Uncharacterized protein</fullName>
    </submittedName>
</protein>
<gene>
    <name evidence="1" type="ORF">CTB96_12195</name>
</gene>
<dbReference type="AlphaFoldDB" id="A0A317ZQS1"/>
<keyword evidence="2" id="KW-1185">Reference proteome</keyword>
<accession>A0A317ZQS1</accession>
<evidence type="ECO:0000313" key="2">
    <source>
        <dbReference type="Proteomes" id="UP000246722"/>
    </source>
</evidence>
<dbReference type="OrthoDB" id="5079938at2"/>
<reference evidence="1 2" key="1">
    <citation type="submission" date="2018-05" db="EMBL/GenBank/DDBJ databases">
        <title>Genetic diversity of glacier-inhabiting Cryobacterium bacteria in China and description of Cryobacterium mengkeensis sp. nov. and Arthrobacter glacialis sp. nov.</title>
        <authorList>
            <person name="Liu Q."/>
            <person name="Xin Y.-H."/>
        </authorList>
    </citation>
    <scope>NUCLEOTIDE SEQUENCE [LARGE SCALE GENOMIC DNA]</scope>
    <source>
        <strain evidence="1 2">SK-1</strain>
    </source>
</reference>
<organism evidence="1 2">
    <name type="scientific">Cryobacterium arcticum</name>
    <dbReference type="NCBI Taxonomy" id="670052"/>
    <lineage>
        <taxon>Bacteria</taxon>
        <taxon>Bacillati</taxon>
        <taxon>Actinomycetota</taxon>
        <taxon>Actinomycetes</taxon>
        <taxon>Micrococcales</taxon>
        <taxon>Microbacteriaceae</taxon>
        <taxon>Cryobacterium</taxon>
    </lineage>
</organism>
<proteinExistence type="predicted"/>
<comment type="caution">
    <text evidence="1">The sequence shown here is derived from an EMBL/GenBank/DDBJ whole genome shotgun (WGS) entry which is preliminary data.</text>
</comment>
<sequence length="139" mass="15324">MTTKAALKPADQIHFVESGLTLIVEGQRSVPHAISTHRGQTVTISQALLDANKNRFGECWLDLDADAQIKRYGREMFRRGPAPEGMPAYTSGSVEESIARDKARAQADTLPHDQRAAAHLEVIRVFGRKVTSQTIGETR</sequence>
<dbReference type="RefSeq" id="WP_110127163.1">
    <property type="nucleotide sequence ID" value="NZ_QHLY01000012.1"/>
</dbReference>
<dbReference type="EMBL" id="QHLY01000012">
    <property type="protein sequence ID" value="PXA67479.1"/>
    <property type="molecule type" value="Genomic_DNA"/>
</dbReference>
<name>A0A317ZQS1_9MICO</name>
<evidence type="ECO:0000313" key="1">
    <source>
        <dbReference type="EMBL" id="PXA67479.1"/>
    </source>
</evidence>